<organism evidence="1 2">
    <name type="scientific">Methanoliparum thermophilum</name>
    <dbReference type="NCBI Taxonomy" id="2491083"/>
    <lineage>
        <taxon>Archaea</taxon>
        <taxon>Methanobacteriati</taxon>
        <taxon>Methanobacteriota</taxon>
        <taxon>Candidatus Methanoliparia</taxon>
        <taxon>Candidatus Methanoliparales</taxon>
        <taxon>Candidatus Methanoliparaceae</taxon>
        <taxon>Candidatus Methanoliparum</taxon>
    </lineage>
</organism>
<name>A0A520KUI2_METT2</name>
<evidence type="ECO:0000313" key="2">
    <source>
        <dbReference type="Proteomes" id="UP000317158"/>
    </source>
</evidence>
<protein>
    <submittedName>
        <fullName evidence="1">Uncharacterized protein</fullName>
    </submittedName>
</protein>
<accession>A0A520KUI2</accession>
<dbReference type="Proteomes" id="UP000317158">
    <property type="component" value="Unassembled WGS sequence"/>
</dbReference>
<dbReference type="AlphaFoldDB" id="A0A520KUI2"/>
<comment type="caution">
    <text evidence="1">The sequence shown here is derived from an EMBL/GenBank/DDBJ whole genome shotgun (WGS) entry which is preliminary data.</text>
</comment>
<proteinExistence type="predicted"/>
<reference evidence="1 2" key="1">
    <citation type="journal article" date="2019" name="Nat. Microbiol.">
        <title>Wide diversity of methane and short-chain alkane metabolisms in uncultured archaea.</title>
        <authorList>
            <person name="Borrel G."/>
            <person name="Adam P.S."/>
            <person name="McKay L.J."/>
            <person name="Chen L.X."/>
            <person name="Sierra-Garcia I.N."/>
            <person name="Sieber C.M."/>
            <person name="Letourneur Q."/>
            <person name="Ghozlane A."/>
            <person name="Andersen G.L."/>
            <person name="Li W.J."/>
            <person name="Hallam S.J."/>
            <person name="Muyzer G."/>
            <person name="de Oliveira V.M."/>
            <person name="Inskeep W.P."/>
            <person name="Banfield J.F."/>
            <person name="Gribaldo S."/>
        </authorList>
    </citation>
    <scope>NUCLEOTIDE SEQUENCE [LARGE SCALE GENOMIC DNA]</scope>
    <source>
        <strain evidence="1">NM1a</strain>
    </source>
</reference>
<evidence type="ECO:0000313" key="1">
    <source>
        <dbReference type="EMBL" id="RZN65261.1"/>
    </source>
</evidence>
<gene>
    <name evidence="1" type="ORF">EF806_01715</name>
</gene>
<sequence>MRRYKGWGRIKIAKELGISPNTVGSWIKTKDEIPRLVDEFEDGIYLYRIIDCKKIIEEEKEKGIMPKEKAEEGLKRLDLYYRDAPFLISHYSRNKRIKKEGERFPSHLFLNLRSYKPIPVFSQIVSLK</sequence>
<dbReference type="EMBL" id="RXIF01000003">
    <property type="protein sequence ID" value="RZN65261.1"/>
    <property type="molecule type" value="Genomic_DNA"/>
</dbReference>